<evidence type="ECO:0000313" key="2">
    <source>
        <dbReference type="EMBL" id="XCN72077.1"/>
    </source>
</evidence>
<dbReference type="EMBL" id="CP159373">
    <property type="protein sequence ID" value="XCN72077.1"/>
    <property type="molecule type" value="Genomic_DNA"/>
</dbReference>
<feature type="transmembrane region" description="Helical" evidence="1">
    <location>
        <begin position="21"/>
        <end position="46"/>
    </location>
</feature>
<reference evidence="2" key="1">
    <citation type="journal article" date="2024" name="Syst. Appl. Microbiol.">
        <title>First single-strain enrichments of Electrothrix cable bacteria, description of E. aestuarii sp. nov. and E. rattekaaiensis sp. nov., and proposal of a cable bacteria taxonomy following the rules of the SeqCode.</title>
        <authorList>
            <person name="Plum-Jensen L.E."/>
            <person name="Schramm A."/>
            <person name="Marshall I.P.G."/>
        </authorList>
    </citation>
    <scope>NUCLEOTIDE SEQUENCE</scope>
    <source>
        <strain evidence="2">Rat1</strain>
    </source>
</reference>
<keyword evidence="1" id="KW-0472">Membrane</keyword>
<gene>
    <name evidence="2" type="ORF">Q3M24_17440</name>
</gene>
<organism evidence="2">
    <name type="scientific">Candidatus Electrothrix aestuarii</name>
    <dbReference type="NCBI Taxonomy" id="3062594"/>
    <lineage>
        <taxon>Bacteria</taxon>
        <taxon>Pseudomonadati</taxon>
        <taxon>Thermodesulfobacteriota</taxon>
        <taxon>Desulfobulbia</taxon>
        <taxon>Desulfobulbales</taxon>
        <taxon>Desulfobulbaceae</taxon>
        <taxon>Candidatus Electrothrix</taxon>
    </lineage>
</organism>
<keyword evidence="1" id="KW-1133">Transmembrane helix</keyword>
<keyword evidence="1" id="KW-0812">Transmembrane</keyword>
<dbReference type="KEGG" id="eaj:Q3M24_17440"/>
<proteinExistence type="predicted"/>
<reference evidence="2" key="2">
    <citation type="submission" date="2024-06" db="EMBL/GenBank/DDBJ databases">
        <authorList>
            <person name="Plum-Jensen L.E."/>
            <person name="Schramm A."/>
            <person name="Marshall I.P.G."/>
        </authorList>
    </citation>
    <scope>NUCLEOTIDE SEQUENCE</scope>
    <source>
        <strain evidence="2">Rat1</strain>
    </source>
</reference>
<accession>A0AAU8LRC9</accession>
<dbReference type="AlphaFoldDB" id="A0AAU8LRC9"/>
<name>A0AAU8LRC9_9BACT</name>
<sequence length="57" mass="6537">MLNLKRKSIKPRGESATSFHCNMEVFALVMSAMSLLLFFTALLFFLTGDENIYLFDI</sequence>
<protein>
    <submittedName>
        <fullName evidence="2">Uncharacterized protein</fullName>
    </submittedName>
</protein>
<evidence type="ECO:0000256" key="1">
    <source>
        <dbReference type="SAM" id="Phobius"/>
    </source>
</evidence>